<keyword evidence="4 6" id="KW-0863">Zinc-finger</keyword>
<feature type="region of interest" description="Disordered" evidence="7">
    <location>
        <begin position="41"/>
        <end position="77"/>
    </location>
</feature>
<dbReference type="SMART" id="SM00240">
    <property type="entry name" value="FHA"/>
    <property type="match status" value="2"/>
</dbReference>
<dbReference type="AlphaFoldDB" id="Q4N0Y5"/>
<evidence type="ECO:0000256" key="3">
    <source>
        <dbReference type="ARBA" id="ARBA00022723"/>
    </source>
</evidence>
<accession>Q4N0Y5</accession>
<feature type="domain" description="FHA" evidence="8">
    <location>
        <begin position="808"/>
        <end position="868"/>
    </location>
</feature>
<feature type="region of interest" description="Disordered" evidence="7">
    <location>
        <begin position="139"/>
        <end position="170"/>
    </location>
</feature>
<dbReference type="KEGG" id="tpv:TP03_0460"/>
<feature type="compositionally biased region" description="Polar residues" evidence="7">
    <location>
        <begin position="977"/>
        <end position="987"/>
    </location>
</feature>
<dbReference type="InterPro" id="IPR017907">
    <property type="entry name" value="Znf_RING_CS"/>
</dbReference>
<dbReference type="RefSeq" id="XP_763480.1">
    <property type="nucleotide sequence ID" value="XM_758387.1"/>
</dbReference>
<proteinExistence type="inferred from homology"/>
<evidence type="ECO:0000256" key="1">
    <source>
        <dbReference type="ARBA" id="ARBA00005797"/>
    </source>
</evidence>
<feature type="compositionally biased region" description="Basic residues" evidence="7">
    <location>
        <begin position="49"/>
        <end position="64"/>
    </location>
</feature>
<evidence type="ECO:0000259" key="9">
    <source>
        <dbReference type="PROSITE" id="PS50089"/>
    </source>
</evidence>
<evidence type="ECO:0000256" key="7">
    <source>
        <dbReference type="SAM" id="MobiDB-lite"/>
    </source>
</evidence>
<dbReference type="OMA" id="KWDANTN"/>
<evidence type="ECO:0000313" key="11">
    <source>
        <dbReference type="Proteomes" id="UP000001949"/>
    </source>
</evidence>
<dbReference type="PROSITE" id="PS00518">
    <property type="entry name" value="ZF_RING_1"/>
    <property type="match status" value="1"/>
</dbReference>
<dbReference type="InterPro" id="IPR013083">
    <property type="entry name" value="Znf_RING/FYVE/PHD"/>
</dbReference>
<dbReference type="EMBL" id="AAGK01000005">
    <property type="protein sequence ID" value="EAN31197.1"/>
    <property type="molecule type" value="Genomic_DNA"/>
</dbReference>
<feature type="region of interest" description="Disordered" evidence="7">
    <location>
        <begin position="1"/>
        <end position="21"/>
    </location>
</feature>
<dbReference type="SMART" id="SM00184">
    <property type="entry name" value="RING"/>
    <property type="match status" value="1"/>
</dbReference>
<comment type="similarity">
    <text evidence="1">Belongs to the CHFR family.</text>
</comment>
<evidence type="ECO:0000256" key="5">
    <source>
        <dbReference type="ARBA" id="ARBA00022833"/>
    </source>
</evidence>
<dbReference type="PROSITE" id="PS50089">
    <property type="entry name" value="ZF_RING_2"/>
    <property type="match status" value="1"/>
</dbReference>
<dbReference type="Gene3D" id="3.30.40.10">
    <property type="entry name" value="Zinc/RING finger domain, C3HC4 (zinc finger)"/>
    <property type="match status" value="1"/>
</dbReference>
<dbReference type="Gene3D" id="2.60.200.20">
    <property type="match status" value="2"/>
</dbReference>
<evidence type="ECO:0000256" key="6">
    <source>
        <dbReference type="PROSITE-ProRule" id="PRU00175"/>
    </source>
</evidence>
<dbReference type="InterPro" id="IPR000253">
    <property type="entry name" value="FHA_dom"/>
</dbReference>
<dbReference type="GO" id="GO:0008270">
    <property type="term" value="F:zinc ion binding"/>
    <property type="evidence" value="ECO:0007669"/>
    <property type="project" value="UniProtKB-KW"/>
</dbReference>
<feature type="compositionally biased region" description="Low complexity" evidence="7">
    <location>
        <begin position="139"/>
        <end position="157"/>
    </location>
</feature>
<dbReference type="Proteomes" id="UP000001949">
    <property type="component" value="Unassembled WGS sequence"/>
</dbReference>
<dbReference type="PANTHER" id="PTHR23327">
    <property type="entry name" value="RING FINGER PROTEIN 127"/>
    <property type="match status" value="1"/>
</dbReference>
<keyword evidence="11" id="KW-1185">Reference proteome</keyword>
<dbReference type="PROSITE" id="PS50006">
    <property type="entry name" value="FHA_DOMAIN"/>
    <property type="match status" value="1"/>
</dbReference>
<gene>
    <name evidence="10" type="ordered locus">TP03_0460</name>
</gene>
<dbReference type="Pfam" id="PF00498">
    <property type="entry name" value="FHA"/>
    <property type="match status" value="2"/>
</dbReference>
<evidence type="ECO:0000259" key="8">
    <source>
        <dbReference type="PROSITE" id="PS50006"/>
    </source>
</evidence>
<dbReference type="CDD" id="cd00060">
    <property type="entry name" value="FHA"/>
    <property type="match status" value="2"/>
</dbReference>
<sequence>METNLFNLDAKENNISNNTPPDLYKYSTSSFKGDCRTSLNSDLNSSLRPSKKKQISNKTIRKSNKSQNKITTRKPSKLKSLSREVFVSPILVESNNKSVGYTPTKTEFYGSAEKKEDSMDVMDRLSPLSSFQADELNDGSARANNISNNSNSNGDTTINDRDSSDSGIPELEGINYSQIYTNTSLDVVNEMDLNTTNDQDLGGQNTNSSQPYDLLQNMHYDTNTASQLLSNSANFINTENNLGEDVNVNGVDQYSSPYLYQYTPSVEEQNGDEYIDYDGDMRYVDNVDYMLNNGIDYVMDSNYTHENTNLETNNYDSNNVFINNLDNLTQSQDQLSNTHTVSNFPHNNMEDMVIIDDLSNDAKNDLVRNNSINVLIENSEKKFDEGVMSSILRDLICPICLEYFYFPVTVACGHTFCRYCIGHSKLTGKMCPLCRQPVGRSLNINTILSNLVKSLKLRKRGRTTLSTVPDISQAAEKIWWDEHCLKPFVSVPLFIRIMFGGMTQAPVFFDDLCSCLIDYFNTGNKWYKSKWVFTIEDFRLIRNLIGLQLVSPTSEQTETTPVDVSAINDSNNVRLHHWVEDYLISNPQLCFRSDNIYPLTLKVYHDMNHKIEGTVFSALDIPYKLPWDAGRHVKSLLHFPHSSVSLSHLIFAQCPDGRFGILDVGSTIGTMIKIQGVHVLQSGDRIHIGDKHEVDVYIYKDSIGTPFKDYKWDANTNQVINYAEYLSSQQNGDQNENKDHMPAKGGENSDIEVDMDPNFSHLNPNLGHMEPNFQEMGSNLQDLDSYLKIKIFADLQVERDMWICPKGVILGRGPVTQSSYKKLSITTQNGYISREHCLIYYDGSRPSGSRWLLRDMSTLGTFLKLKPFQEPLPVSPGFVFKVGQCKVEVGSPHELSRRVPSSAMLIMSQLLQSHIEPNRLVEIQSNLNVNLANPRNNPLNLPDVARFEREPYNALDHHLYHPEGTQNHPAYHGEGNQEANSRGQTQELPGDVNLSGQVVPNVLRDDVA</sequence>
<organism evidence="10 11">
    <name type="scientific">Theileria parva</name>
    <name type="common">East coast fever infection agent</name>
    <dbReference type="NCBI Taxonomy" id="5875"/>
    <lineage>
        <taxon>Eukaryota</taxon>
        <taxon>Sar</taxon>
        <taxon>Alveolata</taxon>
        <taxon>Apicomplexa</taxon>
        <taxon>Aconoidasida</taxon>
        <taxon>Piroplasmida</taxon>
        <taxon>Theileriidae</taxon>
        <taxon>Theileria</taxon>
    </lineage>
</organism>
<dbReference type="STRING" id="5875.Q4N0Y5"/>
<dbReference type="SUPFAM" id="SSF57850">
    <property type="entry name" value="RING/U-box"/>
    <property type="match status" value="1"/>
</dbReference>
<dbReference type="Pfam" id="PF13920">
    <property type="entry name" value="zf-C3HC4_3"/>
    <property type="match status" value="1"/>
</dbReference>
<reference evidence="10 11" key="1">
    <citation type="journal article" date="2005" name="Science">
        <title>Genome sequence of Theileria parva, a bovine pathogen that transforms lymphocytes.</title>
        <authorList>
            <person name="Gardner M.J."/>
            <person name="Bishop R."/>
            <person name="Shah T."/>
            <person name="de Villiers E.P."/>
            <person name="Carlton J.M."/>
            <person name="Hall N."/>
            <person name="Ren Q."/>
            <person name="Paulsen I.T."/>
            <person name="Pain A."/>
            <person name="Berriman M."/>
            <person name="Wilson R.J.M."/>
            <person name="Sato S."/>
            <person name="Ralph S.A."/>
            <person name="Mann D.J."/>
            <person name="Xiong Z."/>
            <person name="Shallom S.J."/>
            <person name="Weidman J."/>
            <person name="Jiang L."/>
            <person name="Lynn J."/>
            <person name="Weaver B."/>
            <person name="Shoaibi A."/>
            <person name="Domingo A.R."/>
            <person name="Wasawo D."/>
            <person name="Crabtree J."/>
            <person name="Wortman J.R."/>
            <person name="Haas B."/>
            <person name="Angiuoli S.V."/>
            <person name="Creasy T.H."/>
            <person name="Lu C."/>
            <person name="Suh B."/>
            <person name="Silva J.C."/>
            <person name="Utterback T.R."/>
            <person name="Feldblyum T.V."/>
            <person name="Pertea M."/>
            <person name="Allen J."/>
            <person name="Nierman W.C."/>
            <person name="Taracha E.L.N."/>
            <person name="Salzberg S.L."/>
            <person name="White O.R."/>
            <person name="Fitzhugh H.A."/>
            <person name="Morzaria S."/>
            <person name="Venter J.C."/>
            <person name="Fraser C.M."/>
            <person name="Nene V."/>
        </authorList>
    </citation>
    <scope>NUCLEOTIDE SEQUENCE [LARGE SCALE GENOMIC DNA]</scope>
    <source>
        <strain evidence="10 11">Muguga</strain>
    </source>
</reference>
<name>Q4N0Y5_THEPA</name>
<dbReference type="InterPro" id="IPR008984">
    <property type="entry name" value="SMAD_FHA_dom_sf"/>
</dbReference>
<evidence type="ECO:0000256" key="4">
    <source>
        <dbReference type="ARBA" id="ARBA00022771"/>
    </source>
</evidence>
<dbReference type="SUPFAM" id="SSF49879">
    <property type="entry name" value="SMAD/FHA domain"/>
    <property type="match status" value="2"/>
</dbReference>
<comment type="caution">
    <text evidence="10">The sequence shown here is derived from an EMBL/GenBank/DDBJ whole genome shotgun (WGS) entry which is preliminary data.</text>
</comment>
<dbReference type="InParanoid" id="Q4N0Y5"/>
<dbReference type="GeneID" id="3500153"/>
<feature type="region of interest" description="Disordered" evidence="7">
    <location>
        <begin position="729"/>
        <end position="753"/>
    </location>
</feature>
<feature type="region of interest" description="Disordered" evidence="7">
    <location>
        <begin position="959"/>
        <end position="1008"/>
    </location>
</feature>
<feature type="domain" description="RING-type" evidence="9">
    <location>
        <begin position="397"/>
        <end position="435"/>
    </location>
</feature>
<keyword evidence="5" id="KW-0862">Zinc</keyword>
<evidence type="ECO:0000313" key="10">
    <source>
        <dbReference type="EMBL" id="EAN31197.1"/>
    </source>
</evidence>
<evidence type="ECO:0000256" key="2">
    <source>
        <dbReference type="ARBA" id="ARBA00017908"/>
    </source>
</evidence>
<dbReference type="eggNOG" id="KOG2177">
    <property type="taxonomic scope" value="Eukaryota"/>
</dbReference>
<dbReference type="VEuPathDB" id="PiroplasmaDB:TpMuguga_03g00460"/>
<dbReference type="InterPro" id="IPR001841">
    <property type="entry name" value="Znf_RING"/>
</dbReference>
<keyword evidence="3" id="KW-0479">Metal-binding</keyword>
<protein>
    <recommendedName>
        <fullName evidence="2">E3 ubiquitin-protein ligase CHFR</fullName>
    </recommendedName>
</protein>